<gene>
    <name evidence="1" type="ordered locus">Daro_1849</name>
</gene>
<evidence type="ECO:0000313" key="1">
    <source>
        <dbReference type="EMBL" id="AAZ46595.1"/>
    </source>
</evidence>
<name>Q47EY6_DECAR</name>
<dbReference type="HOGENOM" id="CLU_2952749_0_0_4"/>
<proteinExistence type="predicted"/>
<dbReference type="KEGG" id="dar:Daro_1849"/>
<sequence length="59" mass="6742">MPHTHVSTKAEAIHDALEVFQEVHHHQPDAHEKARLVSDTIKEWEHEQVEEMHAADSAA</sequence>
<accession>Q47EY6</accession>
<protein>
    <submittedName>
        <fullName evidence="1">Uncharacterized protein</fullName>
    </submittedName>
</protein>
<dbReference type="AlphaFoldDB" id="Q47EY6"/>
<organism evidence="1">
    <name type="scientific">Dechloromonas aromatica (strain RCB)</name>
    <dbReference type="NCBI Taxonomy" id="159087"/>
    <lineage>
        <taxon>Bacteria</taxon>
        <taxon>Pseudomonadati</taxon>
        <taxon>Pseudomonadota</taxon>
        <taxon>Betaproteobacteria</taxon>
        <taxon>Rhodocyclales</taxon>
        <taxon>Azonexaceae</taxon>
        <taxon>Dechloromonas</taxon>
    </lineage>
</organism>
<dbReference type="OrthoDB" id="9181765at2"/>
<reference evidence="1" key="1">
    <citation type="submission" date="2005-08" db="EMBL/GenBank/DDBJ databases">
        <title>Complete sequence of Dechloromonas aromatica RCB.</title>
        <authorList>
            <person name="Salinero K.K."/>
            <person name="Copeland A."/>
            <person name="Lucas S."/>
            <person name="Lapidus A."/>
            <person name="Barry K."/>
            <person name="Detter J.C."/>
            <person name="Glavina T."/>
            <person name="Hammon N."/>
            <person name="Israni S."/>
            <person name="Pitluck S."/>
            <person name="Di Bartolo G."/>
            <person name="Trong S."/>
            <person name="Schmutz J."/>
            <person name="Larimer F."/>
            <person name="Land M."/>
            <person name="Ivanova N."/>
            <person name="Richardson P."/>
        </authorList>
    </citation>
    <scope>NUCLEOTIDE SEQUENCE</scope>
    <source>
        <strain evidence="1">RCB</strain>
    </source>
</reference>
<dbReference type="EMBL" id="CP000089">
    <property type="protein sequence ID" value="AAZ46595.1"/>
    <property type="molecule type" value="Genomic_DNA"/>
</dbReference>